<protein>
    <recommendedName>
        <fullName evidence="2">JmjC domain-containing protein</fullName>
    </recommendedName>
</protein>
<dbReference type="AlphaFoldDB" id="A0A553NEI2"/>
<dbReference type="SUPFAM" id="SSF51197">
    <property type="entry name" value="Clavaminate synthase-like"/>
    <property type="match status" value="1"/>
</dbReference>
<dbReference type="PROSITE" id="PS51184">
    <property type="entry name" value="JMJC"/>
    <property type="match status" value="1"/>
</dbReference>
<evidence type="ECO:0000256" key="1">
    <source>
        <dbReference type="SAM" id="SignalP"/>
    </source>
</evidence>
<dbReference type="EMBL" id="VCGU01000458">
    <property type="protein sequence ID" value="TRY63857.1"/>
    <property type="molecule type" value="Genomic_DNA"/>
</dbReference>
<name>A0A553NEI2_TIGCA</name>
<dbReference type="PANTHER" id="PTHR12480">
    <property type="entry name" value="ARGININE DEMETHYLASE AND LYSYL-HYDROXYLASE JMJD"/>
    <property type="match status" value="1"/>
</dbReference>
<dbReference type="SMART" id="SM00558">
    <property type="entry name" value="JmjC"/>
    <property type="match status" value="1"/>
</dbReference>
<dbReference type="Proteomes" id="UP000318571">
    <property type="component" value="Chromosome 10"/>
</dbReference>
<accession>A0A553NEI2</accession>
<keyword evidence="1" id="KW-0732">Signal</keyword>
<gene>
    <name evidence="3" type="ORF">TCAL_03894</name>
</gene>
<keyword evidence="4" id="KW-1185">Reference proteome</keyword>
<feature type="signal peptide" evidence="1">
    <location>
        <begin position="1"/>
        <end position="19"/>
    </location>
</feature>
<reference evidence="3 4" key="1">
    <citation type="journal article" date="2018" name="Nat. Ecol. Evol.">
        <title>Genomic signatures of mitonuclear coevolution across populations of Tigriopus californicus.</title>
        <authorList>
            <person name="Barreto F.S."/>
            <person name="Watson E.T."/>
            <person name="Lima T.G."/>
            <person name="Willett C.S."/>
            <person name="Edmands S."/>
            <person name="Li W."/>
            <person name="Burton R.S."/>
        </authorList>
    </citation>
    <scope>NUCLEOTIDE SEQUENCE [LARGE SCALE GENOMIC DNA]</scope>
    <source>
        <strain evidence="3 4">San Diego</strain>
    </source>
</reference>
<sequence length="558" mass="64944">MKLERVFCIVLLRISSLHADFISGKIFPGQFEYPELSGMMNPREAIRICEGDLECAGFTYLGSPDLDTSRKIAFFRFVRMVSKGFFEDVDWTTYMVNRDFAKYVNQLPMGEGNNFTEITRTKFSFDQELERECASRGCAGVAVNGHGVLRVYHQIDLRTLEPTKEWSTLFNLLGDSDHVRGMDIANSIDYCCPMIRDFPQMDRRRVQPWEIHDQLQRASCHMSEEEFTEKFIRTSTPVIFPDCNYDWLKDFDLSPTATTLMFHDNRTTPKMDFWLQPLPGFTHVRTPNSGRDNDHLIMEALDGGWLRCFNRMRKNPNCQKRGSNCSLFEHFPKPNPIPKDLFVKSNFDNDLDWVIISMESTGSHPHNDPDLTGAWNYLINGYKWWVMFPAGFDAKAVHCDPKCSPDLGGEDETFRWYHHVLPQLKKTPIYGEYAKEFVQGPGDSLYLPHGMGHAILNIRDNVAVTENFLFVDALPELMSKIALNEIDMFRPKWEEMGFRKLYYQHASKSDREAMRAHYDFALEVIDENPQICQDAERNRKEKWFQIFGNETQPVMVNY</sequence>
<proteinExistence type="predicted"/>
<feature type="chain" id="PRO_5021975234" description="JmjC domain-containing protein" evidence="1">
    <location>
        <begin position="20"/>
        <end position="558"/>
    </location>
</feature>
<organism evidence="3 4">
    <name type="scientific">Tigriopus californicus</name>
    <name type="common">Marine copepod</name>
    <dbReference type="NCBI Taxonomy" id="6832"/>
    <lineage>
        <taxon>Eukaryota</taxon>
        <taxon>Metazoa</taxon>
        <taxon>Ecdysozoa</taxon>
        <taxon>Arthropoda</taxon>
        <taxon>Crustacea</taxon>
        <taxon>Multicrustacea</taxon>
        <taxon>Hexanauplia</taxon>
        <taxon>Copepoda</taxon>
        <taxon>Harpacticoida</taxon>
        <taxon>Harpacticidae</taxon>
        <taxon>Tigriopus</taxon>
    </lineage>
</organism>
<dbReference type="InterPro" id="IPR003347">
    <property type="entry name" value="JmjC_dom"/>
</dbReference>
<dbReference type="Gene3D" id="2.60.120.650">
    <property type="entry name" value="Cupin"/>
    <property type="match status" value="1"/>
</dbReference>
<evidence type="ECO:0000313" key="3">
    <source>
        <dbReference type="EMBL" id="TRY63857.1"/>
    </source>
</evidence>
<comment type="caution">
    <text evidence="3">The sequence shown here is derived from an EMBL/GenBank/DDBJ whole genome shotgun (WGS) entry which is preliminary data.</text>
</comment>
<dbReference type="Pfam" id="PF02373">
    <property type="entry name" value="JmjC"/>
    <property type="match status" value="1"/>
</dbReference>
<evidence type="ECO:0000259" key="2">
    <source>
        <dbReference type="PROSITE" id="PS51184"/>
    </source>
</evidence>
<dbReference type="InterPro" id="IPR050910">
    <property type="entry name" value="JMJD6_ArgDemeth/LysHydrox"/>
</dbReference>
<evidence type="ECO:0000313" key="4">
    <source>
        <dbReference type="Proteomes" id="UP000318571"/>
    </source>
</evidence>
<feature type="domain" description="JmjC" evidence="2">
    <location>
        <begin position="320"/>
        <end position="485"/>
    </location>
</feature>
<dbReference type="STRING" id="6832.A0A553NEI2"/>